<organism evidence="10 11">
    <name type="scientific">Steinernema hermaphroditum</name>
    <dbReference type="NCBI Taxonomy" id="289476"/>
    <lineage>
        <taxon>Eukaryota</taxon>
        <taxon>Metazoa</taxon>
        <taxon>Ecdysozoa</taxon>
        <taxon>Nematoda</taxon>
        <taxon>Chromadorea</taxon>
        <taxon>Rhabditida</taxon>
        <taxon>Tylenchina</taxon>
        <taxon>Panagrolaimomorpha</taxon>
        <taxon>Strongyloidoidea</taxon>
        <taxon>Steinernematidae</taxon>
        <taxon>Steinernema</taxon>
    </lineage>
</organism>
<dbReference type="SUPFAM" id="SSF49879">
    <property type="entry name" value="SMAD/FHA domain"/>
    <property type="match status" value="1"/>
</dbReference>
<keyword evidence="4 7" id="KW-0805">Transcription regulation</keyword>
<evidence type="ECO:0000256" key="7">
    <source>
        <dbReference type="RuleBase" id="RU361195"/>
    </source>
</evidence>
<evidence type="ECO:0000256" key="3">
    <source>
        <dbReference type="ARBA" id="ARBA00022833"/>
    </source>
</evidence>
<dbReference type="InterPro" id="IPR008984">
    <property type="entry name" value="SMAD_FHA_dom_sf"/>
</dbReference>
<dbReference type="GO" id="GO:0046872">
    <property type="term" value="F:metal ion binding"/>
    <property type="evidence" value="ECO:0007669"/>
    <property type="project" value="UniProtKB-KW"/>
</dbReference>
<dbReference type="GO" id="GO:0032924">
    <property type="term" value="P:activin receptor signaling pathway"/>
    <property type="evidence" value="ECO:0007669"/>
    <property type="project" value="TreeGrafter"/>
</dbReference>
<dbReference type="Pfam" id="PF03166">
    <property type="entry name" value="MH2"/>
    <property type="match status" value="1"/>
</dbReference>
<keyword evidence="6 7" id="KW-0539">Nucleus</keyword>
<dbReference type="PROSITE" id="PS51075">
    <property type="entry name" value="MH1"/>
    <property type="match status" value="1"/>
</dbReference>
<evidence type="ECO:0000259" key="8">
    <source>
        <dbReference type="PROSITE" id="PS51075"/>
    </source>
</evidence>
<dbReference type="AlphaFoldDB" id="A0AA39IMG8"/>
<feature type="domain" description="MH1" evidence="8">
    <location>
        <begin position="8"/>
        <end position="132"/>
    </location>
</feature>
<keyword evidence="7" id="KW-0963">Cytoplasm</keyword>
<gene>
    <name evidence="10" type="ORF">QR680_009376</name>
</gene>
<dbReference type="SMART" id="SM00523">
    <property type="entry name" value="DWA"/>
    <property type="match status" value="1"/>
</dbReference>
<evidence type="ECO:0000313" key="11">
    <source>
        <dbReference type="Proteomes" id="UP001175271"/>
    </source>
</evidence>
<dbReference type="InterPro" id="IPR013790">
    <property type="entry name" value="Dwarfin"/>
</dbReference>
<dbReference type="SMART" id="SM00524">
    <property type="entry name" value="DWB"/>
    <property type="match status" value="1"/>
</dbReference>
<comment type="subcellular location">
    <subcellularLocation>
        <location evidence="7">Cytoplasm</location>
    </subcellularLocation>
    <subcellularLocation>
        <location evidence="7">Nucleus</location>
    </subcellularLocation>
</comment>
<dbReference type="Gene3D" id="3.90.520.10">
    <property type="entry name" value="SMAD MH1 domain"/>
    <property type="match status" value="1"/>
</dbReference>
<proteinExistence type="inferred from homology"/>
<dbReference type="Gene3D" id="2.60.200.10">
    <property type="match status" value="1"/>
</dbReference>
<keyword evidence="2" id="KW-0479">Metal-binding</keyword>
<evidence type="ECO:0000256" key="4">
    <source>
        <dbReference type="ARBA" id="ARBA00023015"/>
    </source>
</evidence>
<keyword evidence="3" id="KW-0862">Zinc</keyword>
<comment type="caution">
    <text evidence="10">The sequence shown here is derived from an EMBL/GenBank/DDBJ whole genome shotgun (WGS) entry which is preliminary data.</text>
</comment>
<sequence length="445" mass="50893">MSEESSNSIIRKLWGLSRKPPPPKQEEFKGWFQKAVAPMVKVFKKEPDALRRLEKVVVDEDENSACIYVKRMVPGEKGRVSLPFVYTKLFRFPIISTQWDINQRRICRANTQLGFVCVNPYHYNLRGPKPAIPAIVVKKGQFAEACAQDLSNMSLSMSDINTCRNMVETDDIVREGVPNKYLTMEQIEDMNDRLIRVKRSRNEVYTKKYSSRDYCFDNENETILVTECEDSDLSDLVEFVAEAVEYHDPSIWSTLTYFEEGTRLGEQFYATSESIVVDGFTAPSSNGRFSIGCIPNSRRTQESVNARNLIGRGIRITHITGEVFLENLSGNPVFIQSPWMNNINKWHIATVIKVPGHCMLKIFNTREFASVLAEAVTRNYEAAYALTRMCAIRISFTKGWGSDYMRPRITSIPCWVELHINGPLLWIDRTLSLMGSPHVKCTSFT</sequence>
<dbReference type="InterPro" id="IPR003619">
    <property type="entry name" value="MAD_homology1_Dwarfin-type"/>
</dbReference>
<dbReference type="GO" id="GO:0071144">
    <property type="term" value="C:heteromeric SMAD protein complex"/>
    <property type="evidence" value="ECO:0007669"/>
    <property type="project" value="TreeGrafter"/>
</dbReference>
<dbReference type="SUPFAM" id="SSF56366">
    <property type="entry name" value="SMAD MH1 domain"/>
    <property type="match status" value="1"/>
</dbReference>
<dbReference type="GO" id="GO:0060395">
    <property type="term" value="P:SMAD protein signal transduction"/>
    <property type="evidence" value="ECO:0007669"/>
    <property type="project" value="TreeGrafter"/>
</dbReference>
<evidence type="ECO:0000256" key="6">
    <source>
        <dbReference type="ARBA" id="ARBA00023242"/>
    </source>
</evidence>
<feature type="domain" description="MH2" evidence="9">
    <location>
        <begin position="252"/>
        <end position="445"/>
    </location>
</feature>
<accession>A0AA39IMG8</accession>
<keyword evidence="11" id="KW-1185">Reference proteome</keyword>
<dbReference type="GO" id="GO:0000978">
    <property type="term" value="F:RNA polymerase II cis-regulatory region sequence-specific DNA binding"/>
    <property type="evidence" value="ECO:0007669"/>
    <property type="project" value="TreeGrafter"/>
</dbReference>
<dbReference type="PANTHER" id="PTHR13703:SF25">
    <property type="entry name" value="MOTHERS AGAINST DECAPENTAPLEGIC HOMOLOG"/>
    <property type="match status" value="1"/>
</dbReference>
<dbReference type="GO" id="GO:0005737">
    <property type="term" value="C:cytoplasm"/>
    <property type="evidence" value="ECO:0007669"/>
    <property type="project" value="UniProtKB-SubCell"/>
</dbReference>
<evidence type="ECO:0000256" key="2">
    <source>
        <dbReference type="ARBA" id="ARBA00022723"/>
    </source>
</evidence>
<reference evidence="10" key="1">
    <citation type="submission" date="2023-06" db="EMBL/GenBank/DDBJ databases">
        <title>Genomic analysis of the entomopathogenic nematode Steinernema hermaphroditum.</title>
        <authorList>
            <person name="Schwarz E.M."/>
            <person name="Heppert J.K."/>
            <person name="Baniya A."/>
            <person name="Schwartz H.T."/>
            <person name="Tan C.-H."/>
            <person name="Antoshechkin I."/>
            <person name="Sternberg P.W."/>
            <person name="Goodrich-Blair H."/>
            <person name="Dillman A.R."/>
        </authorList>
    </citation>
    <scope>NUCLEOTIDE SEQUENCE</scope>
    <source>
        <strain evidence="10">PS9179</strain>
        <tissue evidence="10">Whole animal</tissue>
    </source>
</reference>
<dbReference type="GO" id="GO:0070411">
    <property type="term" value="F:I-SMAD binding"/>
    <property type="evidence" value="ECO:0007669"/>
    <property type="project" value="TreeGrafter"/>
</dbReference>
<dbReference type="GO" id="GO:0051239">
    <property type="term" value="P:regulation of multicellular organismal process"/>
    <property type="evidence" value="ECO:0007669"/>
    <property type="project" value="UniProtKB-ARBA"/>
</dbReference>
<keyword evidence="5 7" id="KW-0804">Transcription</keyword>
<dbReference type="PROSITE" id="PS51076">
    <property type="entry name" value="MH2"/>
    <property type="match status" value="1"/>
</dbReference>
<dbReference type="GO" id="GO:0050793">
    <property type="term" value="P:regulation of developmental process"/>
    <property type="evidence" value="ECO:0007669"/>
    <property type="project" value="UniProtKB-ARBA"/>
</dbReference>
<dbReference type="InterPro" id="IPR001132">
    <property type="entry name" value="SMAD_dom_Dwarfin-type"/>
</dbReference>
<dbReference type="PANTHER" id="PTHR13703">
    <property type="entry name" value="SMAD"/>
    <property type="match status" value="1"/>
</dbReference>
<dbReference type="GO" id="GO:0000981">
    <property type="term" value="F:DNA-binding transcription factor activity, RNA polymerase II-specific"/>
    <property type="evidence" value="ECO:0007669"/>
    <property type="project" value="TreeGrafter"/>
</dbReference>
<dbReference type="InterPro" id="IPR017855">
    <property type="entry name" value="SMAD-like_dom_sf"/>
</dbReference>
<comment type="similarity">
    <text evidence="1 7">Belongs to the dwarfin/SMAD family.</text>
</comment>
<evidence type="ECO:0000256" key="5">
    <source>
        <dbReference type="ARBA" id="ARBA00023163"/>
    </source>
</evidence>
<dbReference type="GO" id="GO:0009791">
    <property type="term" value="P:post-embryonic development"/>
    <property type="evidence" value="ECO:0007669"/>
    <property type="project" value="UniProtKB-ARBA"/>
</dbReference>
<dbReference type="GO" id="GO:0009653">
    <property type="term" value="P:anatomical structure morphogenesis"/>
    <property type="evidence" value="ECO:0007669"/>
    <property type="project" value="TreeGrafter"/>
</dbReference>
<dbReference type="InterPro" id="IPR013019">
    <property type="entry name" value="MAD_homology_MH1"/>
</dbReference>
<evidence type="ECO:0000256" key="1">
    <source>
        <dbReference type="ARBA" id="ARBA00005545"/>
    </source>
</evidence>
<dbReference type="Pfam" id="PF03165">
    <property type="entry name" value="MH1"/>
    <property type="match status" value="1"/>
</dbReference>
<dbReference type="GO" id="GO:0030154">
    <property type="term" value="P:cell differentiation"/>
    <property type="evidence" value="ECO:0007669"/>
    <property type="project" value="TreeGrafter"/>
</dbReference>
<evidence type="ECO:0000259" key="9">
    <source>
        <dbReference type="PROSITE" id="PS51076"/>
    </source>
</evidence>
<name>A0AA39IMG8_9BILA</name>
<evidence type="ECO:0000313" key="10">
    <source>
        <dbReference type="EMBL" id="KAK0425773.1"/>
    </source>
</evidence>
<protein>
    <recommendedName>
        <fullName evidence="7">Mothers against decapentaplegic homolog</fullName>
        <shortName evidence="7">MAD homolog</shortName>
        <shortName evidence="7">Mothers against DPP homolog</shortName>
    </recommendedName>
    <alternativeName>
        <fullName evidence="7">SMAD family member</fullName>
    </alternativeName>
</protein>
<dbReference type="GO" id="GO:0045944">
    <property type="term" value="P:positive regulation of transcription by RNA polymerase II"/>
    <property type="evidence" value="ECO:0007669"/>
    <property type="project" value="TreeGrafter"/>
</dbReference>
<dbReference type="Proteomes" id="UP001175271">
    <property type="component" value="Unassembled WGS sequence"/>
</dbReference>
<dbReference type="EMBL" id="JAUCMV010000001">
    <property type="protein sequence ID" value="KAK0425773.1"/>
    <property type="molecule type" value="Genomic_DNA"/>
</dbReference>
<dbReference type="InterPro" id="IPR036578">
    <property type="entry name" value="SMAD_MH1_sf"/>
</dbReference>